<dbReference type="GO" id="GO:0005198">
    <property type="term" value="F:structural molecule activity"/>
    <property type="evidence" value="ECO:0007669"/>
    <property type="project" value="InterPro"/>
</dbReference>
<feature type="region of interest" description="Disordered" evidence="1">
    <location>
        <begin position="36"/>
        <end position="63"/>
    </location>
</feature>
<evidence type="ECO:0000313" key="2">
    <source>
        <dbReference type="EMBL" id="TYL60120.1"/>
    </source>
</evidence>
<dbReference type="GO" id="GO:0019068">
    <property type="term" value="P:virion assembly"/>
    <property type="evidence" value="ECO:0007669"/>
    <property type="project" value="InterPro"/>
</dbReference>
<feature type="compositionally biased region" description="Basic and acidic residues" evidence="1">
    <location>
        <begin position="543"/>
        <end position="557"/>
    </location>
</feature>
<reference evidence="2 3" key="2">
    <citation type="submission" date="2019-09" db="EMBL/GenBank/DDBJ databases">
        <title>Strain-level analysis of Eubacterium rectale using genomes from metagenomes.</title>
        <authorList>
            <person name="Karcher N."/>
            <person name="Segata N."/>
        </authorList>
    </citation>
    <scope>NUCLEOTIDE SEQUENCE [LARGE SCALE GENOMIC DNA]</scope>
    <source>
        <strain evidence="2 3">L2-21</strain>
    </source>
</reference>
<accession>A0A5S4VNB9</accession>
<organism evidence="2 3">
    <name type="scientific">Agathobacter rectalis</name>
    <dbReference type="NCBI Taxonomy" id="39491"/>
    <lineage>
        <taxon>Bacteria</taxon>
        <taxon>Bacillati</taxon>
        <taxon>Bacillota</taxon>
        <taxon>Clostridia</taxon>
        <taxon>Lachnospirales</taxon>
        <taxon>Lachnospiraceae</taxon>
        <taxon>Agathobacter</taxon>
    </lineage>
</organism>
<dbReference type="Pfam" id="PF05136">
    <property type="entry name" value="Phage_portal_2"/>
    <property type="match status" value="1"/>
</dbReference>
<dbReference type="NCBIfam" id="TIGR01539">
    <property type="entry name" value="portal_lambda"/>
    <property type="match status" value="1"/>
</dbReference>
<dbReference type="EMBL" id="VSTG01000001">
    <property type="protein sequence ID" value="TYL60120.1"/>
    <property type="molecule type" value="Genomic_DNA"/>
</dbReference>
<proteinExistence type="predicted"/>
<evidence type="ECO:0000313" key="3">
    <source>
        <dbReference type="Proteomes" id="UP000324325"/>
    </source>
</evidence>
<comment type="caution">
    <text evidence="2">The sequence shown here is derived from an EMBL/GenBank/DDBJ whole genome shotgun (WGS) entry which is preliminary data.</text>
</comment>
<reference evidence="2 3" key="1">
    <citation type="submission" date="2019-08" db="EMBL/GenBank/DDBJ databases">
        <authorList>
            <person name="Duncan S."/>
            <person name="Walker A."/>
        </authorList>
    </citation>
    <scope>NUCLEOTIDE SEQUENCE [LARGE SCALE GENOMIC DNA]</scope>
    <source>
        <strain evidence="2 3">L2-21</strain>
    </source>
</reference>
<gene>
    <name evidence="2" type="ORF">FYL37_00515</name>
</gene>
<dbReference type="RefSeq" id="WP_148884706.1">
    <property type="nucleotide sequence ID" value="NZ_VSTG01000001.1"/>
</dbReference>
<feature type="region of interest" description="Disordered" evidence="1">
    <location>
        <begin position="514"/>
        <end position="557"/>
    </location>
</feature>
<dbReference type="Proteomes" id="UP000324325">
    <property type="component" value="Unassembled WGS sequence"/>
</dbReference>
<evidence type="ECO:0000256" key="1">
    <source>
        <dbReference type="SAM" id="MobiDB-lite"/>
    </source>
</evidence>
<feature type="compositionally biased region" description="Polar residues" evidence="1">
    <location>
        <begin position="36"/>
        <end position="50"/>
    </location>
</feature>
<protein>
    <submittedName>
        <fullName evidence="2">Phage portal protein</fullName>
    </submittedName>
</protein>
<dbReference type="InterPro" id="IPR006429">
    <property type="entry name" value="Phage_lambda_portal"/>
</dbReference>
<sequence>MNIIDKAIEAFNPAAALKRQQARMGMELIRTFQNSGYDESGASRTKNSMRGWSARSKSPQEDIDKNLPTLRQRSRSLYMSAPLAASAIKTNRTNVVGEGLKLKSTIDYSYLGMTPEAAAEWQRQAEREFELWAKSKFCDAIRSNNFYEIQQTALMSWLMNGDACVLVEYERPTKFFPYGLRVRLIESDRVSTPHTTGNTVNLYAKDLQTGNRIYNGVELNDAGQIVAYHICSTYPNSNLHTEKKWTRVKAFGDKTGIPNVLMIYETERPEQYRGVPYLAPVIDSLKQLTRYSEAEQMAAVINGFFTVFITSESGAQDVGFTGVVPEGEEVTNDNVSYELGPGMVNMLNPGEKVEIADAKRPSTNFDAFVTALSKYIGAALEIPVELLTKNFTSSYSASRAALLEAWKAFRMKRAWLAADFCQPIYEIFLIEAISSGRLKAPGFFLDPMIKKAYSGAQWNGPAQGMIDPVKEVNAAKERISIGISTRQKETIEMTGGDFEANVAQLARENDLMKEYGISGAAPSAPAENKTEKENVDDEEGNEEDKVPEHGDTGAEGQ</sequence>
<dbReference type="AlphaFoldDB" id="A0A5S4VNB9"/>
<name>A0A5S4VNB9_9FIRM</name>